<evidence type="ECO:0000256" key="1">
    <source>
        <dbReference type="SAM" id="MobiDB-lite"/>
    </source>
</evidence>
<reference evidence="3" key="3">
    <citation type="journal article" date="2010" name="Genome Res.">
        <title>Population genomic sequencing of Coccidioides fungi reveals recent hybridization and transposon control.</title>
        <authorList>
            <person name="Neafsey D.E."/>
            <person name="Barker B.M."/>
            <person name="Sharpton T.J."/>
            <person name="Stajich J.E."/>
            <person name="Park D.J."/>
            <person name="Whiston E."/>
            <person name="Hung C.-Y."/>
            <person name="McMahan C."/>
            <person name="White J."/>
            <person name="Sykes S."/>
            <person name="Heiman D."/>
            <person name="Young S."/>
            <person name="Zeng Q."/>
            <person name="Abouelleil A."/>
            <person name="Aftuck L."/>
            <person name="Bessette D."/>
            <person name="Brown A."/>
            <person name="FitzGerald M."/>
            <person name="Lui A."/>
            <person name="Macdonald J.P."/>
            <person name="Priest M."/>
            <person name="Orbach M.J."/>
            <person name="Galgiani J.N."/>
            <person name="Kirkland T.N."/>
            <person name="Cole G.T."/>
            <person name="Birren B.W."/>
            <person name="Henn M.R."/>
            <person name="Taylor J.W."/>
            <person name="Rounsley S.D."/>
        </authorList>
    </citation>
    <scope>NUCLEOTIDE SEQUENCE [LARGE SCALE GENOMIC DNA]</scope>
    <source>
        <strain evidence="3">RMSCC 3488</strain>
    </source>
</reference>
<accession>A0A0J6FRW4</accession>
<evidence type="ECO:0000313" key="3">
    <source>
        <dbReference type="Proteomes" id="UP000054567"/>
    </source>
</evidence>
<evidence type="ECO:0000313" key="2">
    <source>
        <dbReference type="EMBL" id="KMM71809.1"/>
    </source>
</evidence>
<name>A0A0J6FRW4_COCPO</name>
<organism evidence="2 3">
    <name type="scientific">Coccidioides posadasii RMSCC 3488</name>
    <dbReference type="NCBI Taxonomy" id="454284"/>
    <lineage>
        <taxon>Eukaryota</taxon>
        <taxon>Fungi</taxon>
        <taxon>Dikarya</taxon>
        <taxon>Ascomycota</taxon>
        <taxon>Pezizomycotina</taxon>
        <taxon>Eurotiomycetes</taxon>
        <taxon>Eurotiomycetidae</taxon>
        <taxon>Onygenales</taxon>
        <taxon>Onygenaceae</taxon>
        <taxon>Coccidioides</taxon>
    </lineage>
</organism>
<reference evidence="2 3" key="1">
    <citation type="submission" date="2007-06" db="EMBL/GenBank/DDBJ databases">
        <title>The Genome Sequence of Coccidioides posadasii RMSCC_3488.</title>
        <authorList>
            <consortium name="Coccidioides Genome Resources Consortium"/>
            <consortium name="The Broad Institute Genome Sequencing Platform"/>
            <person name="Henn M.R."/>
            <person name="Sykes S."/>
            <person name="Young S."/>
            <person name="Jaffe D."/>
            <person name="Berlin A."/>
            <person name="Alvarez P."/>
            <person name="Butler J."/>
            <person name="Gnerre S."/>
            <person name="Grabherr M."/>
            <person name="Mauceli E."/>
            <person name="Brockman W."/>
            <person name="Kodira C."/>
            <person name="Alvarado L."/>
            <person name="Zeng Q."/>
            <person name="Crawford M."/>
            <person name="Antoine C."/>
            <person name="Devon K."/>
            <person name="Galgiani J."/>
            <person name="Orsborn K."/>
            <person name="Lewis M.L."/>
            <person name="Nusbaum C."/>
            <person name="Galagan J."/>
            <person name="Birren B."/>
        </authorList>
    </citation>
    <scope>NUCLEOTIDE SEQUENCE [LARGE SCALE GENOMIC DNA]</scope>
    <source>
        <strain evidence="2 3">RMSCC 3488</strain>
    </source>
</reference>
<reference evidence="3" key="2">
    <citation type="journal article" date="2009" name="Genome Res.">
        <title>Comparative genomic analyses of the human fungal pathogens Coccidioides and their relatives.</title>
        <authorList>
            <person name="Sharpton T.J."/>
            <person name="Stajich J.E."/>
            <person name="Rounsley S.D."/>
            <person name="Gardner M.J."/>
            <person name="Wortman J.R."/>
            <person name="Jordar V.S."/>
            <person name="Maiti R."/>
            <person name="Kodira C.D."/>
            <person name="Neafsey D.E."/>
            <person name="Zeng Q."/>
            <person name="Hung C.-Y."/>
            <person name="McMahan C."/>
            <person name="Muszewska A."/>
            <person name="Grynberg M."/>
            <person name="Mandel M.A."/>
            <person name="Kellner E.M."/>
            <person name="Barker B.M."/>
            <person name="Galgiani J.N."/>
            <person name="Orbach M.J."/>
            <person name="Kirkland T.N."/>
            <person name="Cole G.T."/>
            <person name="Henn M.R."/>
            <person name="Birren B.W."/>
            <person name="Taylor J.W."/>
        </authorList>
    </citation>
    <scope>NUCLEOTIDE SEQUENCE [LARGE SCALE GENOMIC DNA]</scope>
    <source>
        <strain evidence="3">RMSCC 3488</strain>
    </source>
</reference>
<dbReference type="VEuPathDB" id="FungiDB:CPAG_08109"/>
<gene>
    <name evidence="2" type="ORF">CPAG_08109</name>
</gene>
<sequence length="179" mass="19456">MKNGKNHPNPVKTWPSFYIKRRTSVEGRGKISPEDIPSRVCLFPLFPALQLRDGFQSSSLIASLTYGKKESPGPNEKPQTGPRGRECKKTQSATAGACVTPPRDQQLLVSSLAPLVESGGHLCGTRSSLSGSLDPAMGISLERSLIFNHPVTREGRRRSAGLRCFGLMSDPNPRLPAEF</sequence>
<proteinExistence type="predicted"/>
<dbReference type="EMBL" id="DS268113">
    <property type="protein sequence ID" value="KMM71809.1"/>
    <property type="molecule type" value="Genomic_DNA"/>
</dbReference>
<dbReference type="Proteomes" id="UP000054567">
    <property type="component" value="Unassembled WGS sequence"/>
</dbReference>
<feature type="region of interest" description="Disordered" evidence="1">
    <location>
        <begin position="66"/>
        <end position="97"/>
    </location>
</feature>
<dbReference type="AlphaFoldDB" id="A0A0J6FRW4"/>
<protein>
    <submittedName>
        <fullName evidence="2">Uncharacterized protein</fullName>
    </submittedName>
</protein>